<dbReference type="InterPro" id="IPR029069">
    <property type="entry name" value="HotDog_dom_sf"/>
</dbReference>
<dbReference type="Pfam" id="PF03061">
    <property type="entry name" value="4HBT"/>
    <property type="match status" value="1"/>
</dbReference>
<proteinExistence type="predicted"/>
<protein>
    <submittedName>
        <fullName evidence="3">PaaI family thioesterase</fullName>
    </submittedName>
</protein>
<gene>
    <name evidence="3" type="ORF">JI747_011630</name>
</gene>
<keyword evidence="1" id="KW-0378">Hydrolase</keyword>
<dbReference type="NCBIfam" id="TIGR00369">
    <property type="entry name" value="unchar_dom_1"/>
    <property type="match status" value="1"/>
</dbReference>
<evidence type="ECO:0000256" key="1">
    <source>
        <dbReference type="ARBA" id="ARBA00022801"/>
    </source>
</evidence>
<dbReference type="InterPro" id="IPR006683">
    <property type="entry name" value="Thioestr_dom"/>
</dbReference>
<dbReference type="RefSeq" id="WP_225688834.1">
    <property type="nucleotide sequence ID" value="NZ_JAERSE020000003.1"/>
</dbReference>
<dbReference type="EMBL" id="JAERSE020000003">
    <property type="protein sequence ID" value="MCA6067833.1"/>
    <property type="molecule type" value="Genomic_DNA"/>
</dbReference>
<comment type="caution">
    <text evidence="3">The sequence shown here is derived from an EMBL/GenBank/DDBJ whole genome shotgun (WGS) entry which is preliminary data.</text>
</comment>
<dbReference type="SUPFAM" id="SSF54637">
    <property type="entry name" value="Thioesterase/thiol ester dehydrase-isomerase"/>
    <property type="match status" value="1"/>
</dbReference>
<reference evidence="3 4" key="1">
    <citation type="submission" date="2021-09" db="EMBL/GenBank/DDBJ databases">
        <title>Genome sequencing and assembly of Chryseobacterium sp. RG1.</title>
        <authorList>
            <person name="Chhetri G."/>
        </authorList>
    </citation>
    <scope>NUCLEOTIDE SEQUENCE [LARGE SCALE GENOMIC DNA]</scope>
    <source>
        <strain evidence="3 4">RG1</strain>
    </source>
</reference>
<dbReference type="Proteomes" id="UP000618240">
    <property type="component" value="Unassembled WGS sequence"/>
</dbReference>
<feature type="domain" description="Thioesterase" evidence="2">
    <location>
        <begin position="107"/>
        <end position="178"/>
    </location>
</feature>
<keyword evidence="4" id="KW-1185">Reference proteome</keyword>
<evidence type="ECO:0000313" key="4">
    <source>
        <dbReference type="Proteomes" id="UP000618240"/>
    </source>
</evidence>
<evidence type="ECO:0000313" key="3">
    <source>
        <dbReference type="EMBL" id="MCA6067833.1"/>
    </source>
</evidence>
<dbReference type="Gene3D" id="3.10.129.10">
    <property type="entry name" value="Hotdog Thioesterase"/>
    <property type="match status" value="1"/>
</dbReference>
<dbReference type="CDD" id="cd03443">
    <property type="entry name" value="PaaI_thioesterase"/>
    <property type="match status" value="1"/>
</dbReference>
<sequence>MKLNRQVPQKICHWRNIASINVKESSEIQKLSHENEVTFLSLIQIKTLQGLPLQQTEYMTPEKRKLITDSFSRSETLKFYKAELLAVETDYISIKIPKMEMMTRKAGMFNGAMIASLVDVSSGYAAVSHYAEDCYVVTVELKVNYLRPAIGDALVSKSYVIKGGGKISVVRTEIYVVDENGENESHAATSLVTMMKIK</sequence>
<organism evidence="3 4">
    <name type="scientific">Chryseobacterium tagetis</name>
    <dbReference type="NCBI Taxonomy" id="2801334"/>
    <lineage>
        <taxon>Bacteria</taxon>
        <taxon>Pseudomonadati</taxon>
        <taxon>Bacteroidota</taxon>
        <taxon>Flavobacteriia</taxon>
        <taxon>Flavobacteriales</taxon>
        <taxon>Weeksellaceae</taxon>
        <taxon>Chryseobacterium group</taxon>
        <taxon>Chryseobacterium</taxon>
    </lineage>
</organism>
<name>A0ABS8A308_9FLAO</name>
<dbReference type="InterPro" id="IPR003736">
    <property type="entry name" value="PAAI_dom"/>
</dbReference>
<evidence type="ECO:0000259" key="2">
    <source>
        <dbReference type="Pfam" id="PF03061"/>
    </source>
</evidence>
<accession>A0ABS8A308</accession>